<reference evidence="18 19" key="1">
    <citation type="submission" date="2023-04" db="EMBL/GenBank/DDBJ databases">
        <title>Ectobacillus antri isolated from activated sludge.</title>
        <authorList>
            <person name="Yan P."/>
            <person name="Liu X."/>
        </authorList>
    </citation>
    <scope>NUCLEOTIDE SEQUENCE [LARGE SCALE GENOMIC DNA]</scope>
    <source>
        <strain evidence="18 19">C18H</strain>
    </source>
</reference>
<comment type="pathway">
    <text evidence="5">Purine metabolism; GMP biosynthesis via salvage pathway; GMP from guanine: step 1/1.</text>
</comment>
<evidence type="ECO:0000256" key="8">
    <source>
        <dbReference type="ARBA" id="ARBA00022676"/>
    </source>
</evidence>
<dbReference type="PANTHER" id="PTHR43340:SF1">
    <property type="entry name" value="HYPOXANTHINE PHOSPHORIBOSYLTRANSFERASE"/>
    <property type="match status" value="1"/>
</dbReference>
<proteinExistence type="inferred from homology"/>
<dbReference type="Gene3D" id="3.40.50.2020">
    <property type="match status" value="1"/>
</dbReference>
<feature type="domain" description="Phosphoribosyltransferase" evidence="17">
    <location>
        <begin position="14"/>
        <end position="161"/>
    </location>
</feature>
<dbReference type="CDD" id="cd06223">
    <property type="entry name" value="PRTases_typeI"/>
    <property type="match status" value="1"/>
</dbReference>
<keyword evidence="19" id="KW-1185">Reference proteome</keyword>
<comment type="similarity">
    <text evidence="6 16">Belongs to the purine/pyrimidine phosphoribosyltransferase family.</text>
</comment>
<organism evidence="18 19">
    <name type="scientific">Ectobacillus antri</name>
    <dbReference type="NCBI Taxonomy" id="2486280"/>
    <lineage>
        <taxon>Bacteria</taxon>
        <taxon>Bacillati</taxon>
        <taxon>Bacillota</taxon>
        <taxon>Bacilli</taxon>
        <taxon>Bacillales</taxon>
        <taxon>Bacillaceae</taxon>
        <taxon>Ectobacillus</taxon>
    </lineage>
</organism>
<keyword evidence="13 16" id="KW-0460">Magnesium</keyword>
<evidence type="ECO:0000256" key="11">
    <source>
        <dbReference type="ARBA" id="ARBA00022726"/>
    </source>
</evidence>
<protein>
    <recommendedName>
        <fullName evidence="16">Hypoxanthine phosphoribosyltransferase</fullName>
        <ecNumber evidence="16">2.4.2.8</ecNumber>
    </recommendedName>
</protein>
<gene>
    <name evidence="18" type="primary">hpt</name>
    <name evidence="18" type="ORF">P6P90_13950</name>
</gene>
<comment type="pathway">
    <text evidence="4 16">Purine metabolism; IMP biosynthesis via salvage pathway; IMP from hypoxanthine: step 1/1.</text>
</comment>
<evidence type="ECO:0000256" key="4">
    <source>
        <dbReference type="ARBA" id="ARBA00004669"/>
    </source>
</evidence>
<dbReference type="SUPFAM" id="SSF53271">
    <property type="entry name" value="PRTase-like"/>
    <property type="match status" value="1"/>
</dbReference>
<evidence type="ECO:0000256" key="13">
    <source>
        <dbReference type="ARBA" id="ARBA00022842"/>
    </source>
</evidence>
<dbReference type="InterPro" id="IPR050408">
    <property type="entry name" value="HGPRT"/>
</dbReference>
<evidence type="ECO:0000256" key="1">
    <source>
        <dbReference type="ARBA" id="ARBA00001946"/>
    </source>
</evidence>
<dbReference type="EC" id="2.4.2.8" evidence="16"/>
<keyword evidence="10 16" id="KW-0479">Metal-binding</keyword>
<name>A0ABT6H854_9BACI</name>
<keyword evidence="9 16" id="KW-0808">Transferase</keyword>
<dbReference type="InterPro" id="IPR005904">
    <property type="entry name" value="Hxn_phspho_trans"/>
</dbReference>
<comment type="caution">
    <text evidence="18">The sequence shown here is derived from an EMBL/GenBank/DDBJ whole genome shotgun (WGS) entry which is preliminary data.</text>
</comment>
<evidence type="ECO:0000313" key="18">
    <source>
        <dbReference type="EMBL" id="MDG5755048.1"/>
    </source>
</evidence>
<comment type="cofactor">
    <cofactor evidence="1 16">
        <name>Mg(2+)</name>
        <dbReference type="ChEBI" id="CHEBI:18420"/>
    </cofactor>
</comment>
<comment type="subcellular location">
    <subcellularLocation>
        <location evidence="3 16">Cytoplasm</location>
    </subcellularLocation>
</comment>
<evidence type="ECO:0000256" key="15">
    <source>
        <dbReference type="ARBA" id="ARBA00049402"/>
    </source>
</evidence>
<dbReference type="NCBIfam" id="TIGR01203">
    <property type="entry name" value="HGPRTase"/>
    <property type="match status" value="1"/>
</dbReference>
<evidence type="ECO:0000256" key="5">
    <source>
        <dbReference type="ARBA" id="ARBA00004676"/>
    </source>
</evidence>
<evidence type="ECO:0000256" key="2">
    <source>
        <dbReference type="ARBA" id="ARBA00002049"/>
    </source>
</evidence>
<keyword evidence="12 16" id="KW-0547">Nucleotide-binding</keyword>
<evidence type="ECO:0000256" key="7">
    <source>
        <dbReference type="ARBA" id="ARBA00022490"/>
    </source>
</evidence>
<dbReference type="InterPro" id="IPR000836">
    <property type="entry name" value="PRTase_dom"/>
</dbReference>
<dbReference type="InterPro" id="IPR029057">
    <property type="entry name" value="PRTase-like"/>
</dbReference>
<dbReference type="RefSeq" id="WP_124565625.1">
    <property type="nucleotide sequence ID" value="NZ_JARRRY010000016.1"/>
</dbReference>
<accession>A0ABT6H854</accession>
<evidence type="ECO:0000313" key="19">
    <source>
        <dbReference type="Proteomes" id="UP001218246"/>
    </source>
</evidence>
<keyword evidence="11 16" id="KW-0660">Purine salvage</keyword>
<evidence type="ECO:0000256" key="6">
    <source>
        <dbReference type="ARBA" id="ARBA00008391"/>
    </source>
</evidence>
<comment type="catalytic activity">
    <reaction evidence="15">
        <text>IMP + diphosphate = hypoxanthine + 5-phospho-alpha-D-ribose 1-diphosphate</text>
        <dbReference type="Rhea" id="RHEA:17973"/>
        <dbReference type="ChEBI" id="CHEBI:17368"/>
        <dbReference type="ChEBI" id="CHEBI:33019"/>
        <dbReference type="ChEBI" id="CHEBI:58017"/>
        <dbReference type="ChEBI" id="CHEBI:58053"/>
        <dbReference type="EC" id="2.4.2.8"/>
    </reaction>
    <physiologicalReaction direction="right-to-left" evidence="15">
        <dbReference type="Rhea" id="RHEA:17975"/>
    </physiologicalReaction>
</comment>
<keyword evidence="7 16" id="KW-0963">Cytoplasm</keyword>
<evidence type="ECO:0000256" key="10">
    <source>
        <dbReference type="ARBA" id="ARBA00022723"/>
    </source>
</evidence>
<sequence length="180" mass="20271">MMNQDIEKVLVSEEQIQEKVRELGAIIARDYKDTIPLAVGVLKGAMPFMADLLKRTDTYLEMDFMAVSSYGHSTVSTGEVKILKDLDTSVEGRDILIVEDIIDSGLTLSYLVDLFKYRKAKSVKIVTLLDKPTGRKIDIQADYVGYIVPNEFVVGYGLDYKEQYRNLPYIGVLKPSVYSS</sequence>
<evidence type="ECO:0000256" key="16">
    <source>
        <dbReference type="RuleBase" id="RU364099"/>
    </source>
</evidence>
<dbReference type="EMBL" id="JARULN010000017">
    <property type="protein sequence ID" value="MDG5755048.1"/>
    <property type="molecule type" value="Genomic_DNA"/>
</dbReference>
<dbReference type="Pfam" id="PF00156">
    <property type="entry name" value="Pribosyltran"/>
    <property type="match status" value="1"/>
</dbReference>
<evidence type="ECO:0000256" key="12">
    <source>
        <dbReference type="ARBA" id="ARBA00022741"/>
    </source>
</evidence>
<keyword evidence="8 16" id="KW-0328">Glycosyltransferase</keyword>
<comment type="function">
    <text evidence="2">Purine salvage pathway enzyme that catalyzes the transfer of the ribosyl-5-phosphate group from 5-phospho-alpha-D-ribose 1-diphosphate (PRPP) to the N9 position of the 6-oxopurines hypoxanthine and guanine to form the corresponding ribonucleotides IMP (inosine 5'-monophosphate) and GMP (guanosine 5'-monophosphate), with the release of PPi.</text>
</comment>
<dbReference type="Proteomes" id="UP001218246">
    <property type="component" value="Unassembled WGS sequence"/>
</dbReference>
<dbReference type="PANTHER" id="PTHR43340">
    <property type="entry name" value="HYPOXANTHINE-GUANINE PHOSPHORIBOSYLTRANSFERASE"/>
    <property type="match status" value="1"/>
</dbReference>
<evidence type="ECO:0000256" key="9">
    <source>
        <dbReference type="ARBA" id="ARBA00022679"/>
    </source>
</evidence>
<evidence type="ECO:0000256" key="3">
    <source>
        <dbReference type="ARBA" id="ARBA00004496"/>
    </source>
</evidence>
<dbReference type="GO" id="GO:0016757">
    <property type="term" value="F:glycosyltransferase activity"/>
    <property type="evidence" value="ECO:0007669"/>
    <property type="project" value="UniProtKB-KW"/>
</dbReference>
<evidence type="ECO:0000259" key="17">
    <source>
        <dbReference type="Pfam" id="PF00156"/>
    </source>
</evidence>
<comment type="catalytic activity">
    <reaction evidence="14">
        <text>GMP + diphosphate = guanine + 5-phospho-alpha-D-ribose 1-diphosphate</text>
        <dbReference type="Rhea" id="RHEA:25424"/>
        <dbReference type="ChEBI" id="CHEBI:16235"/>
        <dbReference type="ChEBI" id="CHEBI:33019"/>
        <dbReference type="ChEBI" id="CHEBI:58017"/>
        <dbReference type="ChEBI" id="CHEBI:58115"/>
        <dbReference type="EC" id="2.4.2.8"/>
    </reaction>
    <physiologicalReaction direction="right-to-left" evidence="14">
        <dbReference type="Rhea" id="RHEA:25426"/>
    </physiologicalReaction>
</comment>
<evidence type="ECO:0000256" key="14">
    <source>
        <dbReference type="ARBA" id="ARBA00048811"/>
    </source>
</evidence>